<feature type="transmembrane region" description="Helical" evidence="1">
    <location>
        <begin position="26"/>
        <end position="48"/>
    </location>
</feature>
<evidence type="ECO:0000313" key="3">
    <source>
        <dbReference type="Proteomes" id="UP000008281"/>
    </source>
</evidence>
<feature type="transmembrane region" description="Helical" evidence="1">
    <location>
        <begin position="112"/>
        <end position="134"/>
    </location>
</feature>
<dbReference type="InParanoid" id="E3MMB4"/>
<dbReference type="eggNOG" id="ENOG502TJE6">
    <property type="taxonomic scope" value="Eukaryota"/>
</dbReference>
<evidence type="ECO:0000256" key="1">
    <source>
        <dbReference type="SAM" id="Phobius"/>
    </source>
</evidence>
<reference evidence="2" key="1">
    <citation type="submission" date="2007-07" db="EMBL/GenBank/DDBJ databases">
        <title>PCAP assembly of the Caenorhabditis remanei genome.</title>
        <authorList>
            <consortium name="The Caenorhabditis remanei Sequencing Consortium"/>
            <person name="Wilson R.K."/>
        </authorList>
    </citation>
    <scope>NUCLEOTIDE SEQUENCE [LARGE SCALE GENOMIC DNA]</scope>
    <source>
        <strain evidence="2">PB4641</strain>
    </source>
</reference>
<dbReference type="Pfam" id="PF10322">
    <property type="entry name" value="7TM_GPCR_Sru"/>
    <property type="match status" value="1"/>
</dbReference>
<dbReference type="OMA" id="MIDEQTA"/>
<dbReference type="EMBL" id="DS268456">
    <property type="protein sequence ID" value="EFP04902.1"/>
    <property type="molecule type" value="Genomic_DNA"/>
</dbReference>
<protein>
    <submittedName>
        <fullName evidence="2">CRE-SRU-17 protein</fullName>
    </submittedName>
</protein>
<feature type="transmembrane region" description="Helical" evidence="1">
    <location>
        <begin position="225"/>
        <end position="245"/>
    </location>
</feature>
<dbReference type="FunCoup" id="E3MMB4">
    <property type="interactions" value="9"/>
</dbReference>
<dbReference type="PANTHER" id="PTHR46045">
    <property type="entry name" value="SERPENTINE RECEPTOR, CLASS U-RELATED"/>
    <property type="match status" value="1"/>
</dbReference>
<name>E3MMB4_CAERE</name>
<dbReference type="PANTHER" id="PTHR46045:SF8">
    <property type="entry name" value="SERPENTINE RECEPTOR, CLASS U"/>
    <property type="match status" value="1"/>
</dbReference>
<feature type="transmembrane region" description="Helical" evidence="1">
    <location>
        <begin position="269"/>
        <end position="294"/>
    </location>
</feature>
<feature type="transmembrane region" description="Helical" evidence="1">
    <location>
        <begin position="69"/>
        <end position="92"/>
    </location>
</feature>
<dbReference type="OrthoDB" id="5834539at2759"/>
<dbReference type="Proteomes" id="UP000008281">
    <property type="component" value="Unassembled WGS sequence"/>
</dbReference>
<feature type="transmembrane region" description="Helical" evidence="1">
    <location>
        <begin position="155"/>
        <end position="173"/>
    </location>
</feature>
<proteinExistence type="predicted"/>
<keyword evidence="1" id="KW-1133">Transmembrane helix</keyword>
<accession>E3MMB4</accession>
<sequence length="344" mass="40516">MGMDEFNPGIIINLNSNYSDFRFDPFTLPVFVAFIPFLYIIPTCFIILRIIQVYIEKGIKKNEEVVNKSVFLVIILCQLSCLSFFLGDLLTIRLPSTGIMTSWCYKQTPNRLLTLLFTFQIYSSYPVMIYPVLLNIVRFVPIHWPLNHRKINSKILRYSIPFIHLYPFFFTFFMFPAVGVCRQLKDPYDFGSIYVHFFGSWNDVCSFFCLLFPKTFQFQLRNAPFQLFNSFIWFIICLLSSFLLYRKLRNLKIARCQLNRSVKYQTAEVSLTLTATSMVLAYITNLVFLGNFIIDIRLGTYFAVFRPYGNDLEICVVTWVFYLTHPAFHEKKKLRNNHSTPHLL</sequence>
<evidence type="ECO:0000313" key="2">
    <source>
        <dbReference type="EMBL" id="EFP04902.1"/>
    </source>
</evidence>
<keyword evidence="1" id="KW-0812">Transmembrane</keyword>
<dbReference type="AlphaFoldDB" id="E3MMB4"/>
<keyword evidence="3" id="KW-1185">Reference proteome</keyword>
<feature type="transmembrane region" description="Helical" evidence="1">
    <location>
        <begin position="193"/>
        <end position="213"/>
    </location>
</feature>
<dbReference type="HOGENOM" id="CLU_049496_0_0_1"/>
<organism evidence="3">
    <name type="scientific">Caenorhabditis remanei</name>
    <name type="common">Caenorhabditis vulgaris</name>
    <dbReference type="NCBI Taxonomy" id="31234"/>
    <lineage>
        <taxon>Eukaryota</taxon>
        <taxon>Metazoa</taxon>
        <taxon>Ecdysozoa</taxon>
        <taxon>Nematoda</taxon>
        <taxon>Chromadorea</taxon>
        <taxon>Rhabditida</taxon>
        <taxon>Rhabditina</taxon>
        <taxon>Rhabditomorpha</taxon>
        <taxon>Rhabditoidea</taxon>
        <taxon>Rhabditidae</taxon>
        <taxon>Peloderinae</taxon>
        <taxon>Caenorhabditis</taxon>
    </lineage>
</organism>
<gene>
    <name evidence="2" type="primary">Cre-sru-17</name>
    <name evidence="2" type="ORF">CRE_30032</name>
</gene>
<keyword evidence="1" id="KW-0472">Membrane</keyword>
<dbReference type="InterPro" id="IPR003839">
    <property type="entry name" value="7TM_GPCR_serpentine_rcpt_Sru"/>
</dbReference>